<protein>
    <recommendedName>
        <fullName evidence="3">Type II toxin-antitoxin system HicB family antitoxin</fullName>
    </recommendedName>
</protein>
<dbReference type="EMBL" id="PFNL01000099">
    <property type="protein sequence ID" value="PIZ46445.1"/>
    <property type="molecule type" value="Genomic_DNA"/>
</dbReference>
<sequence>MTFLREGKYFIAYTPVLDISTSADTFEKAKSRFEEQVNIYIEELIEMNTLEEVLLDQGWQLVEHTWQAPVVVSSHNETIEIPLHVLENATRNPNFQKNPGFYLTK</sequence>
<dbReference type="Proteomes" id="UP000228920">
    <property type="component" value="Unassembled WGS sequence"/>
</dbReference>
<organism evidence="1 2">
    <name type="scientific">candidate division WWE3 bacterium CG_4_10_14_0_2_um_filter_41_14</name>
    <dbReference type="NCBI Taxonomy" id="1975072"/>
    <lineage>
        <taxon>Bacteria</taxon>
        <taxon>Katanobacteria</taxon>
    </lineage>
</organism>
<gene>
    <name evidence="1" type="ORF">COY32_03350</name>
</gene>
<accession>A0A2M7TJ45</accession>
<reference evidence="2" key="1">
    <citation type="submission" date="2017-09" db="EMBL/GenBank/DDBJ databases">
        <title>Depth-based differentiation of microbial function through sediment-hosted aquifers and enrichment of novel symbionts in the deep terrestrial subsurface.</title>
        <authorList>
            <person name="Probst A.J."/>
            <person name="Ladd B."/>
            <person name="Jarett J.K."/>
            <person name="Geller-Mcgrath D.E."/>
            <person name="Sieber C.M.K."/>
            <person name="Emerson J.B."/>
            <person name="Anantharaman K."/>
            <person name="Thomas B.C."/>
            <person name="Malmstrom R."/>
            <person name="Stieglmeier M."/>
            <person name="Klingl A."/>
            <person name="Woyke T."/>
            <person name="Ryan C.M."/>
            <person name="Banfield J.F."/>
        </authorList>
    </citation>
    <scope>NUCLEOTIDE SEQUENCE [LARGE SCALE GENOMIC DNA]</scope>
</reference>
<evidence type="ECO:0000313" key="2">
    <source>
        <dbReference type="Proteomes" id="UP000228920"/>
    </source>
</evidence>
<evidence type="ECO:0008006" key="3">
    <source>
        <dbReference type="Google" id="ProtNLM"/>
    </source>
</evidence>
<evidence type="ECO:0000313" key="1">
    <source>
        <dbReference type="EMBL" id="PIZ46445.1"/>
    </source>
</evidence>
<dbReference type="Gene3D" id="3.30.160.250">
    <property type="match status" value="1"/>
</dbReference>
<proteinExistence type="predicted"/>
<dbReference type="AlphaFoldDB" id="A0A2M7TJ45"/>
<name>A0A2M7TJ45_UNCKA</name>
<comment type="caution">
    <text evidence="1">The sequence shown here is derived from an EMBL/GenBank/DDBJ whole genome shotgun (WGS) entry which is preliminary data.</text>
</comment>